<evidence type="ECO:0000256" key="3">
    <source>
        <dbReference type="ARBA" id="ARBA00022448"/>
    </source>
</evidence>
<dbReference type="SUPFAM" id="SSF103473">
    <property type="entry name" value="MFS general substrate transporter"/>
    <property type="match status" value="1"/>
</dbReference>
<evidence type="ECO:0000313" key="9">
    <source>
        <dbReference type="Proteomes" id="UP000521872"/>
    </source>
</evidence>
<comment type="caution">
    <text evidence="8">The sequence shown here is derived from an EMBL/GenBank/DDBJ whole genome shotgun (WGS) entry which is preliminary data.</text>
</comment>
<dbReference type="GO" id="GO:0015205">
    <property type="term" value="F:nucleobase transmembrane transporter activity"/>
    <property type="evidence" value="ECO:0007669"/>
    <property type="project" value="TreeGrafter"/>
</dbReference>
<evidence type="ECO:0000256" key="5">
    <source>
        <dbReference type="ARBA" id="ARBA00022989"/>
    </source>
</evidence>
<evidence type="ECO:0000256" key="1">
    <source>
        <dbReference type="ARBA" id="ARBA00004141"/>
    </source>
</evidence>
<dbReference type="PANTHER" id="PTHR10332:SF88">
    <property type="entry name" value="EQUILIBRATIVE NUCLEOSIDE TRANSPORTER 1, ISOFORM A"/>
    <property type="match status" value="1"/>
</dbReference>
<feature type="transmembrane region" description="Helical" evidence="7">
    <location>
        <begin position="335"/>
        <end position="357"/>
    </location>
</feature>
<evidence type="ECO:0000256" key="7">
    <source>
        <dbReference type="SAM" id="Phobius"/>
    </source>
</evidence>
<dbReference type="PIRSF" id="PIRSF016379">
    <property type="entry name" value="ENT"/>
    <property type="match status" value="1"/>
</dbReference>
<feature type="transmembrane region" description="Helical" evidence="7">
    <location>
        <begin position="302"/>
        <end position="323"/>
    </location>
</feature>
<dbReference type="GO" id="GO:0000329">
    <property type="term" value="C:fungal-type vacuole membrane"/>
    <property type="evidence" value="ECO:0007669"/>
    <property type="project" value="TreeGrafter"/>
</dbReference>
<accession>A0A8H4VRQ6</accession>
<dbReference type="GO" id="GO:0034257">
    <property type="term" value="F:nicotinamide riboside transmembrane transporter activity"/>
    <property type="evidence" value="ECO:0007669"/>
    <property type="project" value="TreeGrafter"/>
</dbReference>
<evidence type="ECO:0000256" key="4">
    <source>
        <dbReference type="ARBA" id="ARBA00022692"/>
    </source>
</evidence>
<feature type="transmembrane region" description="Helical" evidence="7">
    <location>
        <begin position="406"/>
        <end position="427"/>
    </location>
</feature>
<protein>
    <recommendedName>
        <fullName evidence="10">Equilibrative nucleoside transporter</fullName>
    </recommendedName>
</protein>
<dbReference type="PANTHER" id="PTHR10332">
    <property type="entry name" value="EQUILIBRATIVE NUCLEOSIDE TRANSPORTER"/>
    <property type="match status" value="1"/>
</dbReference>
<sequence>MSTSPGSVEALYHPMPPHQSDMDESQIERVSEPIQLPVDHLPFPMDSRVRWVFFILGCAVLLSWNVVITAMPFFASRLANSPLRSVFGSYLTTAFTAANFIFLGHATATSKHRSPSRQTNSAIVWLTILNLLFTVSTFFTPSPAIFFAFILFNGSVQGTVGAYLQTSVIAVASLFGPLAVQSMMSGQAAVAVAVSGVQVISSAISVYGKPMTYKSDGSAEERSAFLFFALSTMFLVFSLMAHRWLVRTPAYQQVAGSLEKYTKGVNLRAQEDESTGLVTGDEVVVSLSNEKANTFRVARMNIVYEVAVAYVFIVTLAVFPPITTSVQPLSPTIHPLLFSAIHFLVFNLGDFFGRYLCSFRSLLVWSEKRLLTFSLARTMFIPLFLMCNIQRGPISTDAEPIINSDMLFMLLLFLFGTSNGYLCSMCMMSASSLEHNPRLKGRPEDVDVAATVAGFCLVGGLSLGSIASFAVKAIFCRCNPFMD</sequence>
<feature type="transmembrane region" description="Helical" evidence="7">
    <location>
        <begin position="51"/>
        <end position="75"/>
    </location>
</feature>
<comment type="subcellular location">
    <subcellularLocation>
        <location evidence="1">Membrane</location>
        <topology evidence="1">Multi-pass membrane protein</topology>
    </subcellularLocation>
</comment>
<dbReference type="AlphaFoldDB" id="A0A8H4VRQ6"/>
<dbReference type="Pfam" id="PF01733">
    <property type="entry name" value="Nucleoside_tran"/>
    <property type="match status" value="1"/>
</dbReference>
<dbReference type="GO" id="GO:0005886">
    <property type="term" value="C:plasma membrane"/>
    <property type="evidence" value="ECO:0007669"/>
    <property type="project" value="TreeGrafter"/>
</dbReference>
<dbReference type="EMBL" id="JAACJL010000016">
    <property type="protein sequence ID" value="KAF4619647.1"/>
    <property type="molecule type" value="Genomic_DNA"/>
</dbReference>
<keyword evidence="4 7" id="KW-0812">Transmembrane</keyword>
<keyword evidence="6 7" id="KW-0472">Membrane</keyword>
<evidence type="ECO:0000256" key="2">
    <source>
        <dbReference type="ARBA" id="ARBA00007965"/>
    </source>
</evidence>
<comment type="similarity">
    <text evidence="2">Belongs to the SLC29A/ENT transporter (TC 2.A.57) family.</text>
</comment>
<feature type="transmembrane region" description="Helical" evidence="7">
    <location>
        <begin position="122"/>
        <end position="150"/>
    </location>
</feature>
<dbReference type="InterPro" id="IPR036259">
    <property type="entry name" value="MFS_trans_sf"/>
</dbReference>
<feature type="transmembrane region" description="Helical" evidence="7">
    <location>
        <begin position="223"/>
        <end position="241"/>
    </location>
</feature>
<evidence type="ECO:0008006" key="10">
    <source>
        <dbReference type="Google" id="ProtNLM"/>
    </source>
</evidence>
<keyword evidence="9" id="KW-1185">Reference proteome</keyword>
<feature type="transmembrane region" description="Helical" evidence="7">
    <location>
        <begin position="87"/>
        <end position="110"/>
    </location>
</feature>
<evidence type="ECO:0000313" key="8">
    <source>
        <dbReference type="EMBL" id="KAF4619647.1"/>
    </source>
</evidence>
<keyword evidence="5 7" id="KW-1133">Transmembrane helix</keyword>
<dbReference type="InterPro" id="IPR002259">
    <property type="entry name" value="Eqnu_transpt"/>
</dbReference>
<feature type="transmembrane region" description="Helical" evidence="7">
    <location>
        <begin position="162"/>
        <end position="180"/>
    </location>
</feature>
<dbReference type="Proteomes" id="UP000521872">
    <property type="component" value="Unassembled WGS sequence"/>
</dbReference>
<gene>
    <name evidence="8" type="ORF">D9613_005416</name>
</gene>
<proteinExistence type="inferred from homology"/>
<dbReference type="PRINTS" id="PR01130">
    <property type="entry name" value="DERENTRNSPRT"/>
</dbReference>
<feature type="transmembrane region" description="Helical" evidence="7">
    <location>
        <begin position="448"/>
        <end position="471"/>
    </location>
</feature>
<reference evidence="8 9" key="1">
    <citation type="submission" date="2019-12" db="EMBL/GenBank/DDBJ databases">
        <authorList>
            <person name="Floudas D."/>
            <person name="Bentzer J."/>
            <person name="Ahren D."/>
            <person name="Johansson T."/>
            <person name="Persson P."/>
            <person name="Tunlid A."/>
        </authorList>
    </citation>
    <scope>NUCLEOTIDE SEQUENCE [LARGE SCALE GENOMIC DNA]</scope>
    <source>
        <strain evidence="8 9">CBS 102.39</strain>
    </source>
</reference>
<feature type="transmembrane region" description="Helical" evidence="7">
    <location>
        <begin position="187"/>
        <end position="208"/>
    </location>
</feature>
<evidence type="ECO:0000256" key="6">
    <source>
        <dbReference type="ARBA" id="ARBA00023136"/>
    </source>
</evidence>
<organism evidence="8 9">
    <name type="scientific">Agrocybe pediades</name>
    <dbReference type="NCBI Taxonomy" id="84607"/>
    <lineage>
        <taxon>Eukaryota</taxon>
        <taxon>Fungi</taxon>
        <taxon>Dikarya</taxon>
        <taxon>Basidiomycota</taxon>
        <taxon>Agaricomycotina</taxon>
        <taxon>Agaricomycetes</taxon>
        <taxon>Agaricomycetidae</taxon>
        <taxon>Agaricales</taxon>
        <taxon>Agaricineae</taxon>
        <taxon>Strophariaceae</taxon>
        <taxon>Agrocybe</taxon>
    </lineage>
</organism>
<name>A0A8H4VRQ6_9AGAR</name>
<keyword evidence="3" id="KW-0813">Transport</keyword>